<dbReference type="RefSeq" id="WP_192727297.1">
    <property type="nucleotide sequence ID" value="NZ_BAAAVL010000003.1"/>
</dbReference>
<keyword evidence="4" id="KW-0808">Transferase</keyword>
<evidence type="ECO:0000256" key="1">
    <source>
        <dbReference type="ARBA" id="ARBA00005369"/>
    </source>
</evidence>
<protein>
    <recommendedName>
        <fullName evidence="2">Protein-L-isoaspartate O-methyltransferase</fullName>
    </recommendedName>
    <alternativeName>
        <fullName evidence="3">Protein L-isoaspartyl methyltransferase</fullName>
    </alternativeName>
</protein>
<dbReference type="PANTHER" id="PTHR11579">
    <property type="entry name" value="PROTEIN-L-ISOASPARTATE O-METHYLTRANSFERASE"/>
    <property type="match status" value="1"/>
</dbReference>
<comment type="caution">
    <text evidence="4">The sequence shown here is derived from an EMBL/GenBank/DDBJ whole genome shotgun (WGS) entry which is preliminary data.</text>
</comment>
<sequence>MMDFEAARVKMVDNQVRTTDVTSHSVLTAFLTVPREAFVPEKAKMLAYIDNDIEIAPATVGNPGRFIMEASPLAKLLQLAAVTKDDAVLEVGAGTGYASALLSLIAGSVVALESDETLAAEAKANLAGYANVQVATGPLEKGNAAGAPYDLIFINGSAEEVPAALLGQLQDGGRLVVVQGYGNAARAKVFVSERGAVSENVFFNASVKPLPGFAKAREFVF</sequence>
<name>A0ABR9IIL5_RHIVS</name>
<dbReference type="CDD" id="cd02440">
    <property type="entry name" value="AdoMet_MTases"/>
    <property type="match status" value="1"/>
</dbReference>
<evidence type="ECO:0000313" key="4">
    <source>
        <dbReference type="EMBL" id="MBE1503018.1"/>
    </source>
</evidence>
<dbReference type="Pfam" id="PF01135">
    <property type="entry name" value="PCMT"/>
    <property type="match status" value="1"/>
</dbReference>
<comment type="similarity">
    <text evidence="1">Belongs to the methyltransferase superfamily. L-isoaspartyl/D-aspartyl protein methyltransferase family.</text>
</comment>
<dbReference type="Gene3D" id="3.40.50.150">
    <property type="entry name" value="Vaccinia Virus protein VP39"/>
    <property type="match status" value="1"/>
</dbReference>
<keyword evidence="5" id="KW-1185">Reference proteome</keyword>
<proteinExistence type="inferred from homology"/>
<dbReference type="SUPFAM" id="SSF53335">
    <property type="entry name" value="S-adenosyl-L-methionine-dependent methyltransferases"/>
    <property type="match status" value="1"/>
</dbReference>
<dbReference type="GO" id="GO:0032259">
    <property type="term" value="P:methylation"/>
    <property type="evidence" value="ECO:0007669"/>
    <property type="project" value="UniProtKB-KW"/>
</dbReference>
<dbReference type="PANTHER" id="PTHR11579:SF18">
    <property type="entry name" value="PROTEIN-L-ISOASPARTATE O-METHYLTRANSFERASE"/>
    <property type="match status" value="1"/>
</dbReference>
<accession>A0ABR9IIL5</accession>
<dbReference type="Proteomes" id="UP000620262">
    <property type="component" value="Unassembled WGS sequence"/>
</dbReference>
<dbReference type="InterPro" id="IPR000682">
    <property type="entry name" value="PCMT"/>
</dbReference>
<keyword evidence="4" id="KW-0489">Methyltransferase</keyword>
<evidence type="ECO:0000313" key="5">
    <source>
        <dbReference type="Proteomes" id="UP000620262"/>
    </source>
</evidence>
<gene>
    <name evidence="4" type="ORF">H4W29_000199</name>
</gene>
<evidence type="ECO:0000256" key="2">
    <source>
        <dbReference type="ARBA" id="ARBA00013346"/>
    </source>
</evidence>
<dbReference type="InterPro" id="IPR029063">
    <property type="entry name" value="SAM-dependent_MTases_sf"/>
</dbReference>
<organism evidence="4 5">
    <name type="scientific">Rhizobium viscosum</name>
    <name type="common">Arthrobacter viscosus</name>
    <dbReference type="NCBI Taxonomy" id="1673"/>
    <lineage>
        <taxon>Bacteria</taxon>
        <taxon>Pseudomonadati</taxon>
        <taxon>Pseudomonadota</taxon>
        <taxon>Alphaproteobacteria</taxon>
        <taxon>Hyphomicrobiales</taxon>
        <taxon>Rhizobiaceae</taxon>
        <taxon>Rhizobium/Agrobacterium group</taxon>
        <taxon>Rhizobium</taxon>
    </lineage>
</organism>
<dbReference type="GO" id="GO:0004719">
    <property type="term" value="F:protein-L-isoaspartate (D-aspartate) O-methyltransferase activity"/>
    <property type="evidence" value="ECO:0007669"/>
    <property type="project" value="UniProtKB-EC"/>
</dbReference>
<dbReference type="EMBL" id="JADBEC010000001">
    <property type="protein sequence ID" value="MBE1503018.1"/>
    <property type="molecule type" value="Genomic_DNA"/>
</dbReference>
<evidence type="ECO:0000256" key="3">
    <source>
        <dbReference type="ARBA" id="ARBA00030757"/>
    </source>
</evidence>
<reference evidence="4 5" key="1">
    <citation type="submission" date="2020-10" db="EMBL/GenBank/DDBJ databases">
        <title>Sequencing the genomes of 1000 actinobacteria strains.</title>
        <authorList>
            <person name="Klenk H.-P."/>
        </authorList>
    </citation>
    <scope>NUCLEOTIDE SEQUENCE [LARGE SCALE GENOMIC DNA]</scope>
    <source>
        <strain evidence="4 5">DSM 7307</strain>
    </source>
</reference>